<dbReference type="Pfam" id="PF01435">
    <property type="entry name" value="Peptidase_M48"/>
    <property type="match status" value="1"/>
</dbReference>
<evidence type="ECO:0000313" key="9">
    <source>
        <dbReference type="EMBL" id="GGL56417.1"/>
    </source>
</evidence>
<evidence type="ECO:0000256" key="4">
    <source>
        <dbReference type="ARBA" id="ARBA00022833"/>
    </source>
</evidence>
<keyword evidence="7" id="KW-0472">Membrane</keyword>
<feature type="transmembrane region" description="Helical" evidence="7">
    <location>
        <begin position="85"/>
        <end position="110"/>
    </location>
</feature>
<comment type="cofactor">
    <cofactor evidence="6">
        <name>Zn(2+)</name>
        <dbReference type="ChEBI" id="CHEBI:29105"/>
    </cofactor>
    <text evidence="6">Binds 1 zinc ion per subunit.</text>
</comment>
<organism evidence="9 10">
    <name type="scientific">Microlunatus endophyticus</name>
    <dbReference type="NCBI Taxonomy" id="1716077"/>
    <lineage>
        <taxon>Bacteria</taxon>
        <taxon>Bacillati</taxon>
        <taxon>Actinomycetota</taxon>
        <taxon>Actinomycetes</taxon>
        <taxon>Propionibacteriales</taxon>
        <taxon>Propionibacteriaceae</taxon>
        <taxon>Microlunatus</taxon>
    </lineage>
</organism>
<keyword evidence="1 6" id="KW-0645">Protease</keyword>
<feature type="transmembrane region" description="Helical" evidence="7">
    <location>
        <begin position="35"/>
        <end position="56"/>
    </location>
</feature>
<name>A0A917S419_9ACTN</name>
<proteinExistence type="inferred from homology"/>
<dbReference type="GO" id="GO:0004222">
    <property type="term" value="F:metalloendopeptidase activity"/>
    <property type="evidence" value="ECO:0007669"/>
    <property type="project" value="InterPro"/>
</dbReference>
<evidence type="ECO:0000256" key="7">
    <source>
        <dbReference type="SAM" id="Phobius"/>
    </source>
</evidence>
<dbReference type="RefSeq" id="WP_188894371.1">
    <property type="nucleotide sequence ID" value="NZ_BMMZ01000002.1"/>
</dbReference>
<evidence type="ECO:0000256" key="6">
    <source>
        <dbReference type="RuleBase" id="RU003983"/>
    </source>
</evidence>
<gene>
    <name evidence="9" type="ORF">GCM10011575_13600</name>
</gene>
<evidence type="ECO:0000259" key="8">
    <source>
        <dbReference type="Pfam" id="PF01435"/>
    </source>
</evidence>
<dbReference type="GO" id="GO:0046872">
    <property type="term" value="F:metal ion binding"/>
    <property type="evidence" value="ECO:0007669"/>
    <property type="project" value="UniProtKB-KW"/>
</dbReference>
<evidence type="ECO:0000256" key="5">
    <source>
        <dbReference type="ARBA" id="ARBA00023049"/>
    </source>
</evidence>
<dbReference type="EMBL" id="BMMZ01000002">
    <property type="protein sequence ID" value="GGL56417.1"/>
    <property type="molecule type" value="Genomic_DNA"/>
</dbReference>
<sequence length="252" mass="26575">MLLALAAIPVVASVVLGLLADPASRRLAPATAVRLLVAAAGTTALATVFCLAVLAFNALTENFAIARIGHWIPTVDPDDGTPPPIGGAVLLLLIIGMLVAGIVGSVRVLVAAARARLAFRDLAPADDGVAIAESPIADAFAVPALLGASGRIVITRGMLQTLDPEEIRFLVAHERSHLANHHQLLVQAARLAAATNPLLIPVARRARMLTERWADEDAAARIGSRRFAARTVARPHWRGHPACARRPDRRPQ</sequence>
<feature type="domain" description="Peptidase M48" evidence="8">
    <location>
        <begin position="127"/>
        <end position="188"/>
    </location>
</feature>
<dbReference type="PANTHER" id="PTHR34978:SF3">
    <property type="entry name" value="SLR0241 PROTEIN"/>
    <property type="match status" value="1"/>
</dbReference>
<dbReference type="InterPro" id="IPR052173">
    <property type="entry name" value="Beta-lactam_resp_regulator"/>
</dbReference>
<dbReference type="PANTHER" id="PTHR34978">
    <property type="entry name" value="POSSIBLE SENSOR-TRANSDUCER PROTEIN BLAR"/>
    <property type="match status" value="1"/>
</dbReference>
<evidence type="ECO:0000313" key="10">
    <source>
        <dbReference type="Proteomes" id="UP000613840"/>
    </source>
</evidence>
<keyword evidence="2" id="KW-0479">Metal-binding</keyword>
<dbReference type="Gene3D" id="3.30.2010.10">
    <property type="entry name" value="Metalloproteases ('zincins'), catalytic domain"/>
    <property type="match status" value="1"/>
</dbReference>
<evidence type="ECO:0000256" key="2">
    <source>
        <dbReference type="ARBA" id="ARBA00022723"/>
    </source>
</evidence>
<keyword evidence="5 6" id="KW-0482">Metalloprotease</keyword>
<comment type="caution">
    <text evidence="9">The sequence shown here is derived from an EMBL/GenBank/DDBJ whole genome shotgun (WGS) entry which is preliminary data.</text>
</comment>
<evidence type="ECO:0000256" key="3">
    <source>
        <dbReference type="ARBA" id="ARBA00022801"/>
    </source>
</evidence>
<accession>A0A917S419</accession>
<evidence type="ECO:0000256" key="1">
    <source>
        <dbReference type="ARBA" id="ARBA00022670"/>
    </source>
</evidence>
<keyword evidence="3 6" id="KW-0378">Hydrolase</keyword>
<reference evidence="9" key="2">
    <citation type="submission" date="2020-09" db="EMBL/GenBank/DDBJ databases">
        <authorList>
            <person name="Sun Q."/>
            <person name="Zhou Y."/>
        </authorList>
    </citation>
    <scope>NUCLEOTIDE SEQUENCE</scope>
    <source>
        <strain evidence="9">CGMCC 4.7306</strain>
    </source>
</reference>
<comment type="similarity">
    <text evidence="6">Belongs to the peptidase M48 family.</text>
</comment>
<dbReference type="GO" id="GO:0006508">
    <property type="term" value="P:proteolysis"/>
    <property type="evidence" value="ECO:0007669"/>
    <property type="project" value="UniProtKB-KW"/>
</dbReference>
<dbReference type="InterPro" id="IPR001915">
    <property type="entry name" value="Peptidase_M48"/>
</dbReference>
<reference evidence="9" key="1">
    <citation type="journal article" date="2014" name="Int. J. Syst. Evol. Microbiol.">
        <title>Complete genome sequence of Corynebacterium casei LMG S-19264T (=DSM 44701T), isolated from a smear-ripened cheese.</title>
        <authorList>
            <consortium name="US DOE Joint Genome Institute (JGI-PGF)"/>
            <person name="Walter F."/>
            <person name="Albersmeier A."/>
            <person name="Kalinowski J."/>
            <person name="Ruckert C."/>
        </authorList>
    </citation>
    <scope>NUCLEOTIDE SEQUENCE</scope>
    <source>
        <strain evidence="9">CGMCC 4.7306</strain>
    </source>
</reference>
<protein>
    <recommendedName>
        <fullName evidence="8">Peptidase M48 domain-containing protein</fullName>
    </recommendedName>
</protein>
<keyword evidence="4 6" id="KW-0862">Zinc</keyword>
<keyword evidence="10" id="KW-1185">Reference proteome</keyword>
<keyword evidence="7" id="KW-0812">Transmembrane</keyword>
<feature type="transmembrane region" description="Helical" evidence="7">
    <location>
        <begin position="6"/>
        <end position="23"/>
    </location>
</feature>
<dbReference type="AlphaFoldDB" id="A0A917S419"/>
<dbReference type="Proteomes" id="UP000613840">
    <property type="component" value="Unassembled WGS sequence"/>
</dbReference>
<keyword evidence="7" id="KW-1133">Transmembrane helix</keyword>